<organism evidence="2 3">
    <name type="scientific">Streptomyces beijiangensis</name>
    <dbReference type="NCBI Taxonomy" id="163361"/>
    <lineage>
        <taxon>Bacteria</taxon>
        <taxon>Bacillati</taxon>
        <taxon>Actinomycetota</taxon>
        <taxon>Actinomycetes</taxon>
        <taxon>Kitasatosporales</taxon>
        <taxon>Streptomycetaceae</taxon>
        <taxon>Streptomyces</taxon>
    </lineage>
</organism>
<dbReference type="AlphaFoldDB" id="A0A939FAN7"/>
<comment type="caution">
    <text evidence="2">The sequence shown here is derived from an EMBL/GenBank/DDBJ whole genome shotgun (WGS) entry which is preliminary data.</text>
</comment>
<dbReference type="EMBL" id="JAFLRJ010000231">
    <property type="protein sequence ID" value="MBO0514799.1"/>
    <property type="molecule type" value="Genomic_DNA"/>
</dbReference>
<reference evidence="2" key="1">
    <citation type="submission" date="2021-03" db="EMBL/GenBank/DDBJ databases">
        <title>Streptomyces poriferae sp. nov., a novel marine sponge-derived Actinobacteria species with anti-MRSA activity.</title>
        <authorList>
            <person name="Sandoval-Powers M."/>
            <person name="Kralova S."/>
            <person name="Nguyen G.-S."/>
            <person name="Fawwal D."/>
            <person name="Degnes K."/>
            <person name="Klinkenberg G."/>
            <person name="Sletta H."/>
            <person name="Wentzel A."/>
            <person name="Liles M.R."/>
        </authorList>
    </citation>
    <scope>NUCLEOTIDE SEQUENCE</scope>
    <source>
        <strain evidence="2">DSM 41794</strain>
    </source>
</reference>
<keyword evidence="3" id="KW-1185">Reference proteome</keyword>
<evidence type="ECO:0000256" key="1">
    <source>
        <dbReference type="SAM" id="MobiDB-lite"/>
    </source>
</evidence>
<dbReference type="Proteomes" id="UP000664167">
    <property type="component" value="Unassembled WGS sequence"/>
</dbReference>
<evidence type="ECO:0000313" key="3">
    <source>
        <dbReference type="Proteomes" id="UP000664167"/>
    </source>
</evidence>
<sequence length="365" mass="40084">MTQKKTPARPAGPTLKTRKPTGIVPWPLILIEGEEGSGKTYSAAQFSASEKIGQMYWLDLDEGSADEYATLPGAQYEIIEHDGTYQEVLEQIQAVHAEAQRAAAEGEPPVVLTIDSGSALWRMLTAWTHERAARTDSNKRKLDRDPDAMIDVGMHLWNDANKRWDEVLYLLKTLSGIVVVIARGKQVTAIGDDGKPLKEHGKVVKEWRVAAQKDLGYDSTVWVRMTRDEAPQIIKARSLKLAVRPGKPMSVPDFSIESLVFEGLGCSAESQPRQMPQLSGDRVKPWMLRVAACANKEQLADLWRETKPEQSGLTKQEAATIQAAITHRLVEIETPTADLGDSLSDDPAAKLRAAAQAKAEESAAA</sequence>
<dbReference type="Pfam" id="PF13479">
    <property type="entry name" value="AAA_24"/>
    <property type="match status" value="1"/>
</dbReference>
<feature type="region of interest" description="Disordered" evidence="1">
    <location>
        <begin position="1"/>
        <end position="20"/>
    </location>
</feature>
<protein>
    <submittedName>
        <fullName evidence="2">AAA family ATPase</fullName>
    </submittedName>
</protein>
<name>A0A939FAN7_9ACTN</name>
<dbReference type="RefSeq" id="WP_206964637.1">
    <property type="nucleotide sequence ID" value="NZ_BAAAJJ010000002.1"/>
</dbReference>
<proteinExistence type="predicted"/>
<accession>A0A939FAN7</accession>
<evidence type="ECO:0000313" key="2">
    <source>
        <dbReference type="EMBL" id="MBO0514799.1"/>
    </source>
</evidence>
<gene>
    <name evidence="2" type="ORF">J0695_23810</name>
</gene>